<evidence type="ECO:0000313" key="1">
    <source>
        <dbReference type="EMBL" id="CAI6335759.1"/>
    </source>
</evidence>
<organism evidence="1 2">
    <name type="scientific">Periconia digitata</name>
    <dbReference type="NCBI Taxonomy" id="1303443"/>
    <lineage>
        <taxon>Eukaryota</taxon>
        <taxon>Fungi</taxon>
        <taxon>Dikarya</taxon>
        <taxon>Ascomycota</taxon>
        <taxon>Pezizomycotina</taxon>
        <taxon>Dothideomycetes</taxon>
        <taxon>Pleosporomycetidae</taxon>
        <taxon>Pleosporales</taxon>
        <taxon>Massarineae</taxon>
        <taxon>Periconiaceae</taxon>
        <taxon>Periconia</taxon>
    </lineage>
</organism>
<reference evidence="1" key="1">
    <citation type="submission" date="2023-01" db="EMBL/GenBank/DDBJ databases">
        <authorList>
            <person name="Van Ghelder C."/>
            <person name="Rancurel C."/>
        </authorList>
    </citation>
    <scope>NUCLEOTIDE SEQUENCE</scope>
    <source>
        <strain evidence="1">CNCM I-4278</strain>
    </source>
</reference>
<protein>
    <submittedName>
        <fullName evidence="1">Uncharacterized protein</fullName>
    </submittedName>
</protein>
<name>A0A9W4UI57_9PLEO</name>
<gene>
    <name evidence="1" type="ORF">PDIGIT_LOCUS8844</name>
</gene>
<comment type="caution">
    <text evidence="1">The sequence shown here is derived from an EMBL/GenBank/DDBJ whole genome shotgun (WGS) entry which is preliminary data.</text>
</comment>
<sequence>MICCEMLCYAMLRYAMLSPPTASRYLICSICLSIYLSISGRDCTRPLLHGCCPPVHLSMTLFRLQGTSVVCITTPATTATA</sequence>
<keyword evidence="2" id="KW-1185">Reference proteome</keyword>
<dbReference type="Proteomes" id="UP001152607">
    <property type="component" value="Unassembled WGS sequence"/>
</dbReference>
<dbReference type="AlphaFoldDB" id="A0A9W4UI57"/>
<dbReference type="EMBL" id="CAOQHR010000006">
    <property type="protein sequence ID" value="CAI6335759.1"/>
    <property type="molecule type" value="Genomic_DNA"/>
</dbReference>
<evidence type="ECO:0000313" key="2">
    <source>
        <dbReference type="Proteomes" id="UP001152607"/>
    </source>
</evidence>
<proteinExistence type="predicted"/>
<accession>A0A9W4UI57</accession>